<evidence type="ECO:0000313" key="2">
    <source>
        <dbReference type="Proteomes" id="UP001208570"/>
    </source>
</evidence>
<dbReference type="SUPFAM" id="SSF51101">
    <property type="entry name" value="Mannose-binding lectins"/>
    <property type="match status" value="1"/>
</dbReference>
<gene>
    <name evidence="1" type="ORF">LSH36_50g03002</name>
</gene>
<dbReference type="EMBL" id="JAODUP010000050">
    <property type="protein sequence ID" value="KAK2165435.1"/>
    <property type="molecule type" value="Genomic_DNA"/>
</dbReference>
<evidence type="ECO:0000313" key="1">
    <source>
        <dbReference type="EMBL" id="KAK2165435.1"/>
    </source>
</evidence>
<reference evidence="1" key="1">
    <citation type="journal article" date="2023" name="Mol. Biol. Evol.">
        <title>Third-Generation Sequencing Reveals the Adaptive Role of the Epigenome in Three Deep-Sea Polychaetes.</title>
        <authorList>
            <person name="Perez M."/>
            <person name="Aroh O."/>
            <person name="Sun Y."/>
            <person name="Lan Y."/>
            <person name="Juniper S.K."/>
            <person name="Young C.R."/>
            <person name="Angers B."/>
            <person name="Qian P.Y."/>
        </authorList>
    </citation>
    <scope>NUCLEOTIDE SEQUENCE</scope>
    <source>
        <strain evidence="1">P08H-3</strain>
    </source>
</reference>
<dbReference type="AlphaFoldDB" id="A0AAD9K7H8"/>
<accession>A0AAD9K7H8</accession>
<dbReference type="Proteomes" id="UP001208570">
    <property type="component" value="Unassembled WGS sequence"/>
</dbReference>
<comment type="caution">
    <text evidence="1">The sequence shown here is derived from an EMBL/GenBank/DDBJ whole genome shotgun (WGS) entry which is preliminary data.</text>
</comment>
<dbReference type="InterPro" id="IPR036404">
    <property type="entry name" value="Jacalin-like_lectin_dom_sf"/>
</dbReference>
<proteinExistence type="predicted"/>
<organism evidence="1 2">
    <name type="scientific">Paralvinella palmiformis</name>
    <dbReference type="NCBI Taxonomy" id="53620"/>
    <lineage>
        <taxon>Eukaryota</taxon>
        <taxon>Metazoa</taxon>
        <taxon>Spiralia</taxon>
        <taxon>Lophotrochozoa</taxon>
        <taxon>Annelida</taxon>
        <taxon>Polychaeta</taxon>
        <taxon>Sedentaria</taxon>
        <taxon>Canalipalpata</taxon>
        <taxon>Terebellida</taxon>
        <taxon>Terebelliformia</taxon>
        <taxon>Alvinellidae</taxon>
        <taxon>Paralvinella</taxon>
    </lineage>
</organism>
<name>A0AAD9K7H8_9ANNE</name>
<keyword evidence="2" id="KW-1185">Reference proteome</keyword>
<protein>
    <submittedName>
        <fullName evidence="1">Uncharacterized protein</fullName>
    </submittedName>
</protein>
<sequence>MASFCQILSSNGTNSDLLSIIRDDDYSTCLVLSPLLEAPWYTDFILPLYYINKTEIVTVELFGENIGCSSGDDAKFYIFPISRSNESIGLFGRRETCHFNELDVDIGTSQQKCSYRCKYSDDIFALRVIKVPYNMRQSEWKLCEVTNLIYENPVCRMGPIGLESGNTDDSRDCWITAGRRLPTGIWFNGGGVLFGLSVSYGDRNCSFGNFDRTAKKRYVELNPDELITEVTFHQDVDKLHSNFDGFVGIEIGTNQGNVLRAGYTAPKAAQNEPVPLSAMLTKGAVRDNLPPVARALALHEFKMASNVKTRSNTSCYK</sequence>